<evidence type="ECO:0000313" key="15">
    <source>
        <dbReference type="Proteomes" id="UP000824024"/>
    </source>
</evidence>
<dbReference type="Proteomes" id="UP000824024">
    <property type="component" value="Unassembled WGS sequence"/>
</dbReference>
<keyword evidence="5 11" id="KW-0812">Transmembrane</keyword>
<dbReference type="EMBL" id="DXCH01000032">
    <property type="protein sequence ID" value="HIZ06516.1"/>
    <property type="molecule type" value="Genomic_DNA"/>
</dbReference>
<evidence type="ECO:0000256" key="4">
    <source>
        <dbReference type="ARBA" id="ARBA00022475"/>
    </source>
</evidence>
<dbReference type="Pfam" id="PF03717">
    <property type="entry name" value="PBP_dimer"/>
    <property type="match status" value="1"/>
</dbReference>
<keyword evidence="6" id="KW-0133">Cell shape</keyword>
<dbReference type="InterPro" id="IPR012338">
    <property type="entry name" value="Beta-lactam/transpept-like"/>
</dbReference>
<sequence>MFDALKDLFFKIIKSRLTVLFVVMIVLSVILLQKVFVLQIVNGREYMDNYTLQIEKKRTIQGTRGNIYDRNGKLLASNELSYTVTIEDNGTYNSTREKNQALNQELARLIEIIESNGDEISSDFDIIMGEDGKYAFTVEGTSLQRFRADVFGYTKIDDLKYDKDLGYNQASATAQQIVDYLCSSDRFDIRLEGTEAEYEKAAASLSGSAKEIEENTQYYDAQTRFKIMILRYALNQNSFQRYVTTPVASDVSDETVATVKEYSDELQGVEIAEDTKRVYYDAEYFSHIIGYTGQVSEEEYQELVKEDDSYESTDIVGRSGIEKVMESQLKGQKGSETVYVNNTGKVLQVKDRKESSPGNDVYLSIDADLQKAVYQLLEQELAGILYSKLVNVKTTVQTSSANNTVPIYDAYKNLISNNVIDSTKFAAADEDTVQHDVYQKFLSEQERAIPEIQQALGSNTAFEDLSDTMQSYIRYVVSTLQSDGVFDTDKVDSTDDVYQAWRNESISVREYLEHAIEEGWIDISHFNIADRYADSEEVYSALISFVSDLLEQDSEFDKLIYESLIMSDQISGRQLCLILYEQGVLDSKDDSDYQGLRSGSLSSYSFIRNKVKSLEITPAQLALNPCTGSCVILDPNTGETLACVSYPGYDNNRLANVMDTAYYNQLNTDGSLPLYNNATQQTTAPGSTFKMVTATAGLTEGVITPSTEIRDEGQFTKISPSPKCWAFPSNHGSINVSEAIRDSCNYFFYEVAYRLSQSGNRYVEEKGVETIAKYAEEYGLGDKTGVEIDEYSPKIADEYPITMAIGQSNNNYTTIQLARYVSAVANSGTVYNLTLLNKVTDTEGNVLETYEPSVKNTMDNVADSTWDAIHQGMRMVVETHSQFDGLSVQAAGKTGTAQQSNTPNHALFVGYAPYDKPQIAIATRIANGYTSANSADLSAKVMEYYFNKEGRGDLLTGTAASVGNSSNSVND</sequence>
<gene>
    <name evidence="14" type="ORF">IAA08_01110</name>
</gene>
<dbReference type="InterPro" id="IPR005311">
    <property type="entry name" value="PBP_dimer"/>
</dbReference>
<evidence type="ECO:0000256" key="7">
    <source>
        <dbReference type="ARBA" id="ARBA00022984"/>
    </source>
</evidence>
<evidence type="ECO:0000313" key="14">
    <source>
        <dbReference type="EMBL" id="HIZ06516.1"/>
    </source>
</evidence>
<feature type="domain" description="Penicillin-binding protein transpeptidase" evidence="12">
    <location>
        <begin position="628"/>
        <end position="941"/>
    </location>
</feature>
<evidence type="ECO:0000256" key="5">
    <source>
        <dbReference type="ARBA" id="ARBA00022692"/>
    </source>
</evidence>
<accession>A0A9D2D145</accession>
<dbReference type="SUPFAM" id="SSF56601">
    <property type="entry name" value="beta-lactamase/transpeptidase-like"/>
    <property type="match status" value="1"/>
</dbReference>
<organism evidence="14 15">
    <name type="scientific">Candidatus Eubacterium avistercoris</name>
    <dbReference type="NCBI Taxonomy" id="2838567"/>
    <lineage>
        <taxon>Bacteria</taxon>
        <taxon>Bacillati</taxon>
        <taxon>Bacillota</taxon>
        <taxon>Clostridia</taxon>
        <taxon>Eubacteriales</taxon>
        <taxon>Eubacteriaceae</taxon>
        <taxon>Eubacterium</taxon>
    </lineage>
</organism>
<keyword evidence="8 11" id="KW-1133">Transmembrane helix</keyword>
<keyword evidence="9 11" id="KW-0472">Membrane</keyword>
<dbReference type="GO" id="GO:0071555">
    <property type="term" value="P:cell wall organization"/>
    <property type="evidence" value="ECO:0007669"/>
    <property type="project" value="UniProtKB-KW"/>
</dbReference>
<evidence type="ECO:0000256" key="10">
    <source>
        <dbReference type="ARBA" id="ARBA00023316"/>
    </source>
</evidence>
<keyword evidence="10" id="KW-0961">Cell wall biogenesis/degradation</keyword>
<keyword evidence="7" id="KW-0573">Peptidoglycan synthesis</keyword>
<feature type="transmembrane region" description="Helical" evidence="11">
    <location>
        <begin position="20"/>
        <end position="41"/>
    </location>
</feature>
<evidence type="ECO:0000256" key="3">
    <source>
        <dbReference type="ARBA" id="ARBA00007171"/>
    </source>
</evidence>
<evidence type="ECO:0000256" key="1">
    <source>
        <dbReference type="ARBA" id="ARBA00004167"/>
    </source>
</evidence>
<evidence type="ECO:0000256" key="2">
    <source>
        <dbReference type="ARBA" id="ARBA00004236"/>
    </source>
</evidence>
<evidence type="ECO:0000256" key="11">
    <source>
        <dbReference type="SAM" id="Phobius"/>
    </source>
</evidence>
<comment type="caution">
    <text evidence="14">The sequence shown here is derived from an EMBL/GenBank/DDBJ whole genome shotgun (WGS) entry which is preliminary data.</text>
</comment>
<dbReference type="GO" id="GO:0008360">
    <property type="term" value="P:regulation of cell shape"/>
    <property type="evidence" value="ECO:0007669"/>
    <property type="project" value="UniProtKB-KW"/>
</dbReference>
<evidence type="ECO:0000259" key="13">
    <source>
        <dbReference type="Pfam" id="PF03717"/>
    </source>
</evidence>
<dbReference type="Gene3D" id="3.40.710.10">
    <property type="entry name" value="DD-peptidase/beta-lactamase superfamily"/>
    <property type="match status" value="1"/>
</dbReference>
<dbReference type="GO" id="GO:0008658">
    <property type="term" value="F:penicillin binding"/>
    <property type="evidence" value="ECO:0007669"/>
    <property type="project" value="InterPro"/>
</dbReference>
<keyword evidence="4" id="KW-1003">Cell membrane</keyword>
<protein>
    <submittedName>
        <fullName evidence="14">Peptidoglycan glycosyltransferase</fullName>
    </submittedName>
</protein>
<dbReference type="PANTHER" id="PTHR30627">
    <property type="entry name" value="PEPTIDOGLYCAN D,D-TRANSPEPTIDASE"/>
    <property type="match status" value="1"/>
</dbReference>
<evidence type="ECO:0000256" key="6">
    <source>
        <dbReference type="ARBA" id="ARBA00022960"/>
    </source>
</evidence>
<comment type="subcellular location">
    <subcellularLocation>
        <location evidence="2">Cell membrane</location>
    </subcellularLocation>
    <subcellularLocation>
        <location evidence="1">Membrane</location>
        <topology evidence="1">Single-pass membrane protein</topology>
    </subcellularLocation>
</comment>
<evidence type="ECO:0000256" key="9">
    <source>
        <dbReference type="ARBA" id="ARBA00023136"/>
    </source>
</evidence>
<dbReference type="InterPro" id="IPR036138">
    <property type="entry name" value="PBP_dimer_sf"/>
</dbReference>
<feature type="domain" description="Penicillin-binding protein dimerisation" evidence="13">
    <location>
        <begin position="60"/>
        <end position="349"/>
    </location>
</feature>
<reference evidence="14" key="2">
    <citation type="submission" date="2021-04" db="EMBL/GenBank/DDBJ databases">
        <authorList>
            <person name="Gilroy R."/>
        </authorList>
    </citation>
    <scope>NUCLEOTIDE SEQUENCE</scope>
    <source>
        <strain evidence="14">CHK192-9172</strain>
    </source>
</reference>
<proteinExistence type="inferred from homology"/>
<dbReference type="GO" id="GO:0005886">
    <property type="term" value="C:plasma membrane"/>
    <property type="evidence" value="ECO:0007669"/>
    <property type="project" value="UniProtKB-SubCell"/>
</dbReference>
<dbReference type="GO" id="GO:0009252">
    <property type="term" value="P:peptidoglycan biosynthetic process"/>
    <property type="evidence" value="ECO:0007669"/>
    <property type="project" value="UniProtKB-KW"/>
</dbReference>
<dbReference type="AlphaFoldDB" id="A0A9D2D145"/>
<reference evidence="14" key="1">
    <citation type="journal article" date="2021" name="PeerJ">
        <title>Extensive microbial diversity within the chicken gut microbiome revealed by metagenomics and culture.</title>
        <authorList>
            <person name="Gilroy R."/>
            <person name="Ravi A."/>
            <person name="Getino M."/>
            <person name="Pursley I."/>
            <person name="Horton D.L."/>
            <person name="Alikhan N.F."/>
            <person name="Baker D."/>
            <person name="Gharbi K."/>
            <person name="Hall N."/>
            <person name="Watson M."/>
            <person name="Adriaenssens E.M."/>
            <person name="Foster-Nyarko E."/>
            <person name="Jarju S."/>
            <person name="Secka A."/>
            <person name="Antonio M."/>
            <person name="Oren A."/>
            <person name="Chaudhuri R.R."/>
            <person name="La Ragione R."/>
            <person name="Hildebrand F."/>
            <person name="Pallen M.J."/>
        </authorList>
    </citation>
    <scope>NUCLEOTIDE SEQUENCE</scope>
    <source>
        <strain evidence="14">CHK192-9172</strain>
    </source>
</reference>
<dbReference type="GO" id="GO:0071972">
    <property type="term" value="F:peptidoglycan L,D-transpeptidase activity"/>
    <property type="evidence" value="ECO:0007669"/>
    <property type="project" value="TreeGrafter"/>
</dbReference>
<dbReference type="SUPFAM" id="SSF56519">
    <property type="entry name" value="Penicillin binding protein dimerisation domain"/>
    <property type="match status" value="1"/>
</dbReference>
<dbReference type="Pfam" id="PF00905">
    <property type="entry name" value="Transpeptidase"/>
    <property type="match status" value="1"/>
</dbReference>
<dbReference type="PANTHER" id="PTHR30627:SF2">
    <property type="entry name" value="PEPTIDOGLYCAN D,D-TRANSPEPTIDASE MRDA"/>
    <property type="match status" value="1"/>
</dbReference>
<evidence type="ECO:0000259" key="12">
    <source>
        <dbReference type="Pfam" id="PF00905"/>
    </source>
</evidence>
<comment type="similarity">
    <text evidence="3">Belongs to the transpeptidase family.</text>
</comment>
<dbReference type="InterPro" id="IPR001460">
    <property type="entry name" value="PCN-bd_Tpept"/>
</dbReference>
<name>A0A9D2D145_9FIRM</name>
<evidence type="ECO:0000256" key="8">
    <source>
        <dbReference type="ARBA" id="ARBA00022989"/>
    </source>
</evidence>
<dbReference type="Gene3D" id="3.90.1310.10">
    <property type="entry name" value="Penicillin-binding protein 2a (Domain 2)"/>
    <property type="match status" value="2"/>
</dbReference>
<dbReference type="InterPro" id="IPR050515">
    <property type="entry name" value="Beta-lactam/transpept"/>
</dbReference>